<dbReference type="PANTHER" id="PTHR11712">
    <property type="entry name" value="POLYKETIDE SYNTHASE-RELATED"/>
    <property type="match status" value="1"/>
</dbReference>
<keyword evidence="6" id="KW-1185">Reference proteome</keyword>
<evidence type="ECO:0000256" key="3">
    <source>
        <dbReference type="RuleBase" id="RU003694"/>
    </source>
</evidence>
<dbReference type="SUPFAM" id="SSF53901">
    <property type="entry name" value="Thiolase-like"/>
    <property type="match status" value="2"/>
</dbReference>
<dbReference type="Gene3D" id="3.40.47.10">
    <property type="match status" value="1"/>
</dbReference>
<evidence type="ECO:0000313" key="6">
    <source>
        <dbReference type="Proteomes" id="UP000253426"/>
    </source>
</evidence>
<gene>
    <name evidence="5" type="ORF">DES53_102103</name>
</gene>
<dbReference type="Pfam" id="PF00109">
    <property type="entry name" value="ketoacyl-synt"/>
    <property type="match status" value="1"/>
</dbReference>
<dbReference type="GO" id="GO:0006633">
    <property type="term" value="P:fatty acid biosynthetic process"/>
    <property type="evidence" value="ECO:0007669"/>
    <property type="project" value="TreeGrafter"/>
</dbReference>
<keyword evidence="2 3" id="KW-0808">Transferase</keyword>
<dbReference type="AlphaFoldDB" id="A0A366HPZ8"/>
<dbReference type="InterPro" id="IPR020841">
    <property type="entry name" value="PKS_Beta-ketoAc_synthase_dom"/>
</dbReference>
<protein>
    <submittedName>
        <fullName evidence="5">3-oxoacyl-[acyl-carrier-protein] synthase II</fullName>
    </submittedName>
</protein>
<dbReference type="InterPro" id="IPR016039">
    <property type="entry name" value="Thiolase-like"/>
</dbReference>
<sequence length="401" mass="42559">MGPVTAVGTGKAGLWAGLQAEQSGIGRLTRFEATGTKAQCAAEVPDFDVDHWFPTHLTKRWDRCTQFAMVSTQLALEDAGLSLEHGHLHPRIGVSFGSALGGIADAEAHHAKFLDEGVKTVPRALALQIYGGSTHSNIGIHYGLQGPSTTHSNSCASGNVALGEALRLIREGLADVVISGASESPLSPLTYTAFDLVHTMSRWQGEPSSHSCRPFDRSRDGFVMGEGAATFVVESLAHAQARGARIYAELAGYSLVSEAHHMTIPRPDGEPLRRVMRMALDDAGVQPQDVHYVNAHASSTPQNDVNEAAQIAAVFGKDAPPVSGTKAYTGHALGAAGAMEFAICLLAMEHGWLPPTLHFEETNCAPLDYVPNHGRAAKIDTVLTNSFGFGGVDACLVLRRL</sequence>
<dbReference type="Proteomes" id="UP000253426">
    <property type="component" value="Unassembled WGS sequence"/>
</dbReference>
<dbReference type="PANTHER" id="PTHR11712:SF336">
    <property type="entry name" value="3-OXOACYL-[ACYL-CARRIER-PROTEIN] SYNTHASE, MITOCHONDRIAL"/>
    <property type="match status" value="1"/>
</dbReference>
<dbReference type="InterPro" id="IPR014030">
    <property type="entry name" value="Ketoacyl_synth_N"/>
</dbReference>
<evidence type="ECO:0000256" key="2">
    <source>
        <dbReference type="ARBA" id="ARBA00022679"/>
    </source>
</evidence>
<reference evidence="5 6" key="1">
    <citation type="submission" date="2018-06" db="EMBL/GenBank/DDBJ databases">
        <title>Genomic Encyclopedia of Type Strains, Phase IV (KMG-IV): sequencing the most valuable type-strain genomes for metagenomic binning, comparative biology and taxonomic classification.</title>
        <authorList>
            <person name="Goeker M."/>
        </authorList>
    </citation>
    <scope>NUCLEOTIDE SEQUENCE [LARGE SCALE GENOMIC DNA]</scope>
    <source>
        <strain evidence="5 6">DSM 25532</strain>
    </source>
</reference>
<accession>A0A366HPZ8</accession>
<dbReference type="PROSITE" id="PS52004">
    <property type="entry name" value="KS3_2"/>
    <property type="match status" value="1"/>
</dbReference>
<evidence type="ECO:0000313" key="5">
    <source>
        <dbReference type="EMBL" id="RBP45721.1"/>
    </source>
</evidence>
<feature type="domain" description="Ketosynthase family 3 (KS3)" evidence="4">
    <location>
        <begin position="1"/>
        <end position="400"/>
    </location>
</feature>
<dbReference type="GO" id="GO:0004315">
    <property type="term" value="F:3-oxoacyl-[acyl-carrier-protein] synthase activity"/>
    <property type="evidence" value="ECO:0007669"/>
    <property type="project" value="TreeGrafter"/>
</dbReference>
<dbReference type="EMBL" id="QNRR01000002">
    <property type="protein sequence ID" value="RBP45721.1"/>
    <property type="molecule type" value="Genomic_DNA"/>
</dbReference>
<dbReference type="InterPro" id="IPR014031">
    <property type="entry name" value="Ketoacyl_synth_C"/>
</dbReference>
<evidence type="ECO:0000259" key="4">
    <source>
        <dbReference type="PROSITE" id="PS52004"/>
    </source>
</evidence>
<comment type="caution">
    <text evidence="5">The sequence shown here is derived from an EMBL/GenBank/DDBJ whole genome shotgun (WGS) entry which is preliminary data.</text>
</comment>
<organism evidence="5 6">
    <name type="scientific">Roseimicrobium gellanilyticum</name>
    <dbReference type="NCBI Taxonomy" id="748857"/>
    <lineage>
        <taxon>Bacteria</taxon>
        <taxon>Pseudomonadati</taxon>
        <taxon>Verrucomicrobiota</taxon>
        <taxon>Verrucomicrobiia</taxon>
        <taxon>Verrucomicrobiales</taxon>
        <taxon>Verrucomicrobiaceae</taxon>
        <taxon>Roseimicrobium</taxon>
    </lineage>
</organism>
<dbReference type="CDD" id="cd00834">
    <property type="entry name" value="KAS_I_II"/>
    <property type="match status" value="1"/>
</dbReference>
<dbReference type="InterPro" id="IPR000794">
    <property type="entry name" value="Beta-ketoacyl_synthase"/>
</dbReference>
<dbReference type="GO" id="GO:0005829">
    <property type="term" value="C:cytosol"/>
    <property type="evidence" value="ECO:0007669"/>
    <property type="project" value="TreeGrafter"/>
</dbReference>
<dbReference type="Pfam" id="PF02801">
    <property type="entry name" value="Ketoacyl-synt_C"/>
    <property type="match status" value="1"/>
</dbReference>
<evidence type="ECO:0000256" key="1">
    <source>
        <dbReference type="ARBA" id="ARBA00008467"/>
    </source>
</evidence>
<comment type="similarity">
    <text evidence="1 3">Belongs to the thiolase-like superfamily. Beta-ketoacyl-ACP synthases family.</text>
</comment>
<proteinExistence type="inferred from homology"/>
<dbReference type="NCBIfam" id="NF005589">
    <property type="entry name" value="PRK07314.1"/>
    <property type="match status" value="1"/>
</dbReference>
<name>A0A366HPZ8_9BACT</name>
<dbReference type="SMART" id="SM00825">
    <property type="entry name" value="PKS_KS"/>
    <property type="match status" value="1"/>
</dbReference>